<comment type="caution">
    <text evidence="2">The sequence shown here is derived from an EMBL/GenBank/DDBJ whole genome shotgun (WGS) entry which is preliminary data.</text>
</comment>
<feature type="signal peptide" evidence="1">
    <location>
        <begin position="1"/>
        <end position="20"/>
    </location>
</feature>
<dbReference type="EMBL" id="JAUTBB010000001">
    <property type="protein sequence ID" value="MDQ1120704.1"/>
    <property type="molecule type" value="Genomic_DNA"/>
</dbReference>
<organism evidence="2 3">
    <name type="scientific">Pseudoxanthomonas winnipegensis</name>
    <dbReference type="NCBI Taxonomy" id="2480810"/>
    <lineage>
        <taxon>Bacteria</taxon>
        <taxon>Pseudomonadati</taxon>
        <taxon>Pseudomonadota</taxon>
        <taxon>Gammaproteobacteria</taxon>
        <taxon>Lysobacterales</taxon>
        <taxon>Lysobacteraceae</taxon>
        <taxon>Pseudoxanthomonas</taxon>
    </lineage>
</organism>
<reference evidence="2" key="1">
    <citation type="submission" date="2023-07" db="EMBL/GenBank/DDBJ databases">
        <title>Functional and genomic diversity of the sorghum phyllosphere microbiome.</title>
        <authorList>
            <person name="Shade A."/>
        </authorList>
    </citation>
    <scope>NUCLEOTIDE SEQUENCE</scope>
    <source>
        <strain evidence="2">SORGH_AS_0908</strain>
    </source>
</reference>
<evidence type="ECO:0008006" key="4">
    <source>
        <dbReference type="Google" id="ProtNLM"/>
    </source>
</evidence>
<evidence type="ECO:0000256" key="1">
    <source>
        <dbReference type="SAM" id="SignalP"/>
    </source>
</evidence>
<gene>
    <name evidence="2" type="ORF">QE383_003012</name>
</gene>
<protein>
    <recommendedName>
        <fullName evidence="4">Lipoprotein</fullName>
    </recommendedName>
</protein>
<accession>A0AAW8GE35</accession>
<feature type="chain" id="PRO_5044026796" description="Lipoprotein" evidence="1">
    <location>
        <begin position="21"/>
        <end position="143"/>
    </location>
</feature>
<proteinExistence type="predicted"/>
<name>A0AAW8GE35_9GAMM</name>
<dbReference type="PROSITE" id="PS51257">
    <property type="entry name" value="PROKAR_LIPOPROTEIN"/>
    <property type="match status" value="1"/>
</dbReference>
<evidence type="ECO:0000313" key="3">
    <source>
        <dbReference type="Proteomes" id="UP001234354"/>
    </source>
</evidence>
<keyword evidence="1" id="KW-0732">Signal</keyword>
<dbReference type="Proteomes" id="UP001234354">
    <property type="component" value="Unassembled WGS sequence"/>
</dbReference>
<evidence type="ECO:0000313" key="2">
    <source>
        <dbReference type="EMBL" id="MDQ1120704.1"/>
    </source>
</evidence>
<sequence>MQHKPMFAAALLSVSLFAVAASASAASCEDNFSVEGSFFKGKQFKTWAEHSGVNYDSAFRKVAQAVAAGGFGAVTSNKDTGIITAGQAVTMGQGSIAPLNVIVQEKAGGLIHIDANFSIAGGQTASADSAKRELCKIANAPAS</sequence>
<dbReference type="RefSeq" id="WP_306994265.1">
    <property type="nucleotide sequence ID" value="NZ_JAUTBB010000001.1"/>
</dbReference>
<dbReference type="AlphaFoldDB" id="A0AAW8GE35"/>